<protein>
    <submittedName>
        <fullName evidence="1">Uncharacterized protein</fullName>
    </submittedName>
</protein>
<proteinExistence type="predicted"/>
<sequence>CSSVIPSRMLMGSLKMSSGETSAVCSMSTPPAGLATSTGPLASLHMSTARYVSRLMVTPSAIITFSTSTPSLGVCLVTSRRPI</sequence>
<accession>A0AAN5HYA1</accession>
<dbReference type="EMBL" id="BTRK01000004">
    <property type="protein sequence ID" value="GMR45344.1"/>
    <property type="molecule type" value="Genomic_DNA"/>
</dbReference>
<dbReference type="Proteomes" id="UP001328107">
    <property type="component" value="Unassembled WGS sequence"/>
</dbReference>
<feature type="non-terminal residue" evidence="1">
    <location>
        <position position="83"/>
    </location>
</feature>
<feature type="non-terminal residue" evidence="1">
    <location>
        <position position="1"/>
    </location>
</feature>
<organism evidence="1 2">
    <name type="scientific">Pristionchus mayeri</name>
    <dbReference type="NCBI Taxonomy" id="1317129"/>
    <lineage>
        <taxon>Eukaryota</taxon>
        <taxon>Metazoa</taxon>
        <taxon>Ecdysozoa</taxon>
        <taxon>Nematoda</taxon>
        <taxon>Chromadorea</taxon>
        <taxon>Rhabditida</taxon>
        <taxon>Rhabditina</taxon>
        <taxon>Diplogasteromorpha</taxon>
        <taxon>Diplogasteroidea</taxon>
        <taxon>Neodiplogasteridae</taxon>
        <taxon>Pristionchus</taxon>
    </lineage>
</organism>
<evidence type="ECO:0000313" key="1">
    <source>
        <dbReference type="EMBL" id="GMR45344.1"/>
    </source>
</evidence>
<gene>
    <name evidence="1" type="ORF">PMAYCL1PPCAC_15539</name>
</gene>
<evidence type="ECO:0000313" key="2">
    <source>
        <dbReference type="Proteomes" id="UP001328107"/>
    </source>
</evidence>
<name>A0AAN5HYA1_9BILA</name>
<keyword evidence="2" id="KW-1185">Reference proteome</keyword>
<reference evidence="2" key="1">
    <citation type="submission" date="2022-10" db="EMBL/GenBank/DDBJ databases">
        <title>Genome assembly of Pristionchus species.</title>
        <authorList>
            <person name="Yoshida K."/>
            <person name="Sommer R.J."/>
        </authorList>
    </citation>
    <scope>NUCLEOTIDE SEQUENCE [LARGE SCALE GENOMIC DNA]</scope>
    <source>
        <strain evidence="2">RS5460</strain>
    </source>
</reference>
<comment type="caution">
    <text evidence="1">The sequence shown here is derived from an EMBL/GenBank/DDBJ whole genome shotgun (WGS) entry which is preliminary data.</text>
</comment>
<dbReference type="AlphaFoldDB" id="A0AAN5HYA1"/>